<protein>
    <submittedName>
        <fullName evidence="1">Acyl dehydratase</fullName>
    </submittedName>
</protein>
<sequence length="268" mass="29358">MAKFPRTLRIPIRLDDDPGYRGSVHDDAVARGMGFRAALIPGAFVYGHVSRLAVDAWGADWVRRGSMGARFRRPVHDGDVLTAEVSGLVDAGSGQRAEVTLRNQEGEEVATGWVAMPRQDPVPPRIEDCPVLPLPEPPHAVEPGGMMVGTRLGSRNAVLTEEEFHRSLAAFDERHPLYRDGGLVHSGCLIRRTMADANRSFRLPAPVVFVSGEAQHFAPVSPGQRLATSGTVTAVYERNGRHYFETEEILVVDGARVAARFRRTSIYA</sequence>
<comment type="caution">
    <text evidence="1">The sequence shown here is derived from an EMBL/GenBank/DDBJ whole genome shotgun (WGS) entry which is preliminary data.</text>
</comment>
<dbReference type="Proteomes" id="UP001262410">
    <property type="component" value="Unassembled WGS sequence"/>
</dbReference>
<accession>A0ABU1JN76</accession>
<dbReference type="RefSeq" id="WP_309794520.1">
    <property type="nucleotide sequence ID" value="NZ_JAVDPW010000004.1"/>
</dbReference>
<organism evidence="1 2">
    <name type="scientific">Inquilinus ginsengisoli</name>
    <dbReference type="NCBI Taxonomy" id="363840"/>
    <lineage>
        <taxon>Bacteria</taxon>
        <taxon>Pseudomonadati</taxon>
        <taxon>Pseudomonadota</taxon>
        <taxon>Alphaproteobacteria</taxon>
        <taxon>Rhodospirillales</taxon>
        <taxon>Rhodospirillaceae</taxon>
        <taxon>Inquilinus</taxon>
    </lineage>
</organism>
<dbReference type="EMBL" id="JAVDPW010000004">
    <property type="protein sequence ID" value="MDR6290075.1"/>
    <property type="molecule type" value="Genomic_DNA"/>
</dbReference>
<dbReference type="Gene3D" id="3.10.129.10">
    <property type="entry name" value="Hotdog Thioesterase"/>
    <property type="match status" value="2"/>
</dbReference>
<dbReference type="InterPro" id="IPR029069">
    <property type="entry name" value="HotDog_dom_sf"/>
</dbReference>
<dbReference type="SUPFAM" id="SSF54637">
    <property type="entry name" value="Thioesterase/thiol ester dehydrase-isomerase"/>
    <property type="match status" value="2"/>
</dbReference>
<dbReference type="CDD" id="cd03441">
    <property type="entry name" value="R_hydratase_like"/>
    <property type="match status" value="1"/>
</dbReference>
<reference evidence="1 2" key="1">
    <citation type="submission" date="2023-07" db="EMBL/GenBank/DDBJ databases">
        <title>Sorghum-associated microbial communities from plants grown in Nebraska, USA.</title>
        <authorList>
            <person name="Schachtman D."/>
        </authorList>
    </citation>
    <scope>NUCLEOTIDE SEQUENCE [LARGE SCALE GENOMIC DNA]</scope>
    <source>
        <strain evidence="1 2">584</strain>
    </source>
</reference>
<name>A0ABU1JN76_9PROT</name>
<proteinExistence type="predicted"/>
<evidence type="ECO:0000313" key="1">
    <source>
        <dbReference type="EMBL" id="MDR6290075.1"/>
    </source>
</evidence>
<evidence type="ECO:0000313" key="2">
    <source>
        <dbReference type="Proteomes" id="UP001262410"/>
    </source>
</evidence>
<gene>
    <name evidence="1" type="ORF">E9232_002596</name>
</gene>
<keyword evidence="2" id="KW-1185">Reference proteome</keyword>